<gene>
    <name evidence="9" type="ORF">ALAG00032_LOCUS15081</name>
</gene>
<dbReference type="PANTHER" id="PTHR12103:SF15">
    <property type="entry name" value="CYTOSOLIC PURINE 5'-NUCLEOTIDASE"/>
    <property type="match status" value="1"/>
</dbReference>
<comment type="similarity">
    <text evidence="1">Belongs to the 5'(3')-deoxyribonucleotidase family.</text>
</comment>
<name>A0A7S3K410_9STRA</name>
<dbReference type="GO" id="GO:0046872">
    <property type="term" value="F:metal ion binding"/>
    <property type="evidence" value="ECO:0007669"/>
    <property type="project" value="UniProtKB-KW"/>
</dbReference>
<dbReference type="Gene3D" id="3.40.50.1000">
    <property type="entry name" value="HAD superfamily/HAD-like"/>
    <property type="match status" value="1"/>
</dbReference>
<dbReference type="SUPFAM" id="SSF56784">
    <property type="entry name" value="HAD-like"/>
    <property type="match status" value="1"/>
</dbReference>
<evidence type="ECO:0000256" key="1">
    <source>
        <dbReference type="ARBA" id="ARBA00009589"/>
    </source>
</evidence>
<feature type="binding site" evidence="6">
    <location>
        <position position="364"/>
    </location>
    <ligand>
        <name>Mg(2+)</name>
        <dbReference type="ChEBI" id="CHEBI:18420"/>
    </ligand>
</feature>
<feature type="active site" description="Proton donor" evidence="5">
    <location>
        <position position="63"/>
    </location>
</feature>
<evidence type="ECO:0000256" key="8">
    <source>
        <dbReference type="SAM" id="SignalP"/>
    </source>
</evidence>
<dbReference type="InterPro" id="IPR023214">
    <property type="entry name" value="HAD_sf"/>
</dbReference>
<feature type="chain" id="PRO_5031293042" description="5'-nucleotidase" evidence="8">
    <location>
        <begin position="17"/>
        <end position="566"/>
    </location>
</feature>
<dbReference type="PANTHER" id="PTHR12103">
    <property type="entry name" value="5'-NUCLEOTIDASE DOMAIN-CONTAINING"/>
    <property type="match status" value="1"/>
</dbReference>
<feature type="region of interest" description="Disordered" evidence="7">
    <location>
        <begin position="533"/>
        <end position="566"/>
    </location>
</feature>
<evidence type="ECO:0000256" key="7">
    <source>
        <dbReference type="SAM" id="MobiDB-lite"/>
    </source>
</evidence>
<proteinExistence type="inferred from homology"/>
<feature type="compositionally biased region" description="Polar residues" evidence="7">
    <location>
        <begin position="557"/>
        <end position="566"/>
    </location>
</feature>
<organism evidence="9">
    <name type="scientific">Aureoumbra lagunensis</name>
    <dbReference type="NCBI Taxonomy" id="44058"/>
    <lineage>
        <taxon>Eukaryota</taxon>
        <taxon>Sar</taxon>
        <taxon>Stramenopiles</taxon>
        <taxon>Ochrophyta</taxon>
        <taxon>Pelagophyceae</taxon>
        <taxon>Pelagomonadales</taxon>
        <taxon>Aureoumbra</taxon>
    </lineage>
</organism>
<reference evidence="9" key="1">
    <citation type="submission" date="2021-01" db="EMBL/GenBank/DDBJ databases">
        <authorList>
            <person name="Corre E."/>
            <person name="Pelletier E."/>
            <person name="Niang G."/>
            <person name="Scheremetjew M."/>
            <person name="Finn R."/>
            <person name="Kale V."/>
            <person name="Holt S."/>
            <person name="Cochrane G."/>
            <person name="Meng A."/>
            <person name="Brown T."/>
            <person name="Cohen L."/>
        </authorList>
    </citation>
    <scope>NUCLEOTIDE SEQUENCE</scope>
    <source>
        <strain evidence="9">CCMP1510</strain>
    </source>
</reference>
<evidence type="ECO:0000313" key="9">
    <source>
        <dbReference type="EMBL" id="CAE0374278.1"/>
    </source>
</evidence>
<feature type="active site" description="Nucleophile" evidence="5">
    <location>
        <position position="61"/>
    </location>
</feature>
<dbReference type="PIRSF" id="PIRSF017434">
    <property type="entry name" value="Purine_5'-nucleotidase"/>
    <property type="match status" value="1"/>
</dbReference>
<comment type="cofactor">
    <cofactor evidence="6">
        <name>Mg(2+)</name>
        <dbReference type="ChEBI" id="CHEBI:18420"/>
    </cofactor>
    <text evidence="6">Binds 1 Mg(2+) ion per subunit.</text>
</comment>
<evidence type="ECO:0000256" key="2">
    <source>
        <dbReference type="ARBA" id="ARBA00022723"/>
    </source>
</evidence>
<feature type="region of interest" description="Disordered" evidence="7">
    <location>
        <begin position="437"/>
        <end position="457"/>
    </location>
</feature>
<dbReference type="InterPro" id="IPR008380">
    <property type="entry name" value="HAD-SF_hydro_IG_5-nucl"/>
</dbReference>
<evidence type="ECO:0000256" key="4">
    <source>
        <dbReference type="ARBA" id="ARBA00022842"/>
    </source>
</evidence>
<feature type="binding site" evidence="6">
    <location>
        <position position="63"/>
    </location>
    <ligand>
        <name>GMP</name>
        <dbReference type="ChEBI" id="CHEBI:58115"/>
    </ligand>
</feature>
<protein>
    <recommendedName>
        <fullName evidence="10">5'-nucleotidase</fullName>
    </recommendedName>
</protein>
<dbReference type="Pfam" id="PF05761">
    <property type="entry name" value="5_nucleotid"/>
    <property type="match status" value="1"/>
</dbReference>
<dbReference type="GO" id="GO:0008253">
    <property type="term" value="F:5'-nucleotidase activity"/>
    <property type="evidence" value="ECO:0007669"/>
    <property type="project" value="TreeGrafter"/>
</dbReference>
<dbReference type="InterPro" id="IPR016695">
    <property type="entry name" value="Pur_nucleotidase"/>
</dbReference>
<evidence type="ECO:0008006" key="10">
    <source>
        <dbReference type="Google" id="ProtNLM"/>
    </source>
</evidence>
<sequence>MIRLIVLFGIIKTCSGLMIGFSQRRGVYNKARAIVEEERVMNEIFCNRELNMKHIAAVGFDMDYTLASYNYEFDLLAFEGAKKKLIEMGYPASAIQKFEFDPDSHQRGLVIDKLRGNILKVDRHKYTRTAYHGSCALESSERKRAYVGVAEAPPLLVGDDFVNVDSLFQLIDASLYAQVIDALDNPKNTWTKKPSYRQAYSDVRSAVDSCHHDGVIKDRVAQDPAKYILPDPKLQDMLRNFKKAGKQVFLLTNSLFDYTNVVMNFLTNAHIDSREWIKLFDFVIVGAGKPTFLSPDAKQRQMLRVDISTNLGTLHNLRGKPVQLSKNPMDFIQREGRVFQGGNYKELHALLGIDSGSQILYVGDHMYGDVVRSKRSLGWRTMLVVPELDHELEIGFQTCDIFAQISQRQKLCEAIEIKVDALRLAALNNEDIFSSSIRSDSDTDDNDDMIHHQQDKDKDLNHSSLLHDLQAAETERLAARDALRIARHTLAQHYHPIWGPMFRTGNQASRFAKQVLDYACIYTSRVSNLSYASPNRHWRPPSDAMPHDRRTGDAEQSLLSTEEFNQ</sequence>
<feature type="signal peptide" evidence="8">
    <location>
        <begin position="1"/>
        <end position="16"/>
    </location>
</feature>
<dbReference type="EMBL" id="HBIJ01022986">
    <property type="protein sequence ID" value="CAE0374278.1"/>
    <property type="molecule type" value="Transcribed_RNA"/>
</dbReference>
<keyword evidence="8" id="KW-0732">Signal</keyword>
<evidence type="ECO:0000256" key="6">
    <source>
        <dbReference type="PIRSR" id="PIRSR017434-2"/>
    </source>
</evidence>
<dbReference type="NCBIfam" id="TIGR02244">
    <property type="entry name" value="HAD-IG-Ncltidse"/>
    <property type="match status" value="1"/>
</dbReference>
<dbReference type="AlphaFoldDB" id="A0A7S3K410"/>
<evidence type="ECO:0000256" key="3">
    <source>
        <dbReference type="ARBA" id="ARBA00022801"/>
    </source>
</evidence>
<keyword evidence="3" id="KW-0378">Hydrolase</keyword>
<feature type="compositionally biased region" description="Basic and acidic residues" evidence="7">
    <location>
        <begin position="448"/>
        <end position="457"/>
    </location>
</feature>
<keyword evidence="4 6" id="KW-0460">Magnesium</keyword>
<accession>A0A7S3K410</accession>
<feature type="binding site" evidence="6">
    <location>
        <position position="61"/>
    </location>
    <ligand>
        <name>Mg(2+)</name>
        <dbReference type="ChEBI" id="CHEBI:18420"/>
    </ligand>
</feature>
<keyword evidence="2 6" id="KW-0479">Metal-binding</keyword>
<dbReference type="InterPro" id="IPR036412">
    <property type="entry name" value="HAD-like_sf"/>
</dbReference>
<evidence type="ECO:0000256" key="5">
    <source>
        <dbReference type="PIRSR" id="PIRSR017434-1"/>
    </source>
</evidence>